<dbReference type="InterPro" id="IPR036772">
    <property type="entry name" value="SRCR-like_dom_sf"/>
</dbReference>
<feature type="domain" description="SRCR" evidence="13">
    <location>
        <begin position="1005"/>
        <end position="1105"/>
    </location>
</feature>
<keyword evidence="7" id="KW-0325">Glycoprotein</keyword>
<gene>
    <name evidence="14" type="ORF">COCON_G00150410</name>
</gene>
<evidence type="ECO:0000256" key="1">
    <source>
        <dbReference type="ARBA" id="ARBA00004613"/>
    </source>
</evidence>
<protein>
    <recommendedName>
        <fullName evidence="10">Soluble scavenger receptor cysteine-rich domain-containing protein SSC5D</fullName>
    </recommendedName>
</protein>
<dbReference type="PANTHER" id="PTHR48071">
    <property type="entry name" value="SRCR DOMAIN-CONTAINING PROTEIN"/>
    <property type="match status" value="1"/>
</dbReference>
<dbReference type="FunFam" id="3.10.250.10:FF:000005">
    <property type="entry name" value="Neurotrypsin isoform A"/>
    <property type="match status" value="1"/>
</dbReference>
<feature type="disulfide bond" evidence="11">
    <location>
        <begin position="601"/>
        <end position="665"/>
    </location>
</feature>
<feature type="domain" description="SRCR" evidence="13">
    <location>
        <begin position="380"/>
        <end position="480"/>
    </location>
</feature>
<dbReference type="GO" id="GO:0005576">
    <property type="term" value="C:extracellular region"/>
    <property type="evidence" value="ECO:0007669"/>
    <property type="project" value="UniProtKB-SubCell"/>
</dbReference>
<feature type="disulfide bond" evidence="11">
    <location>
        <begin position="855"/>
        <end position="865"/>
    </location>
</feature>
<keyword evidence="2" id="KW-0964">Secreted</keyword>
<comment type="function">
    <text evidence="8">Binds to extracellular matrix proteins. Binds to pathogen-associated molecular patterns (PAMPs) present on the cell walls of Gram-positive and Gram-negative bacteria and fungi, behaving as a pattern recognition receptor (PRR). Induces bacterial and fungal aggregation and subsequent inhibition of PAMP-induced cytokine release. Does not possess intrinsic bactericidal activity. May play a role in the innate defense and homeostasis of certain epithelial surfaces.</text>
</comment>
<evidence type="ECO:0000256" key="7">
    <source>
        <dbReference type="ARBA" id="ARBA00023180"/>
    </source>
</evidence>
<dbReference type="InterPro" id="IPR001190">
    <property type="entry name" value="SRCR"/>
</dbReference>
<feature type="disulfide bond" evidence="11">
    <location>
        <begin position="1074"/>
        <end position="1084"/>
    </location>
</feature>
<comment type="caution">
    <text evidence="14">The sequence shown here is derived from an EMBL/GenBank/DDBJ whole genome shotgun (WGS) entry which is preliminary data.</text>
</comment>
<dbReference type="SUPFAM" id="SSF56487">
    <property type="entry name" value="SRCR-like"/>
    <property type="match status" value="10"/>
</dbReference>
<evidence type="ECO:0000256" key="4">
    <source>
        <dbReference type="ARBA" id="ARBA00022737"/>
    </source>
</evidence>
<feature type="disulfide bond" evidence="11">
    <location>
        <begin position="706"/>
        <end position="770"/>
    </location>
</feature>
<evidence type="ECO:0000313" key="15">
    <source>
        <dbReference type="Proteomes" id="UP001152803"/>
    </source>
</evidence>
<feature type="domain" description="SRCR" evidence="13">
    <location>
        <begin position="681"/>
        <end position="781"/>
    </location>
</feature>
<name>A0A9Q1DCG6_CONCO</name>
<dbReference type="FunFam" id="3.10.250.10:FF:000007">
    <property type="entry name" value="Soluble scavenger receptor cysteine-rich domain-containing protein SSC5D"/>
    <property type="match status" value="3"/>
</dbReference>
<evidence type="ECO:0000256" key="12">
    <source>
        <dbReference type="SAM" id="SignalP"/>
    </source>
</evidence>
<evidence type="ECO:0000256" key="6">
    <source>
        <dbReference type="ARBA" id="ARBA00023170"/>
    </source>
</evidence>
<sequence>MAACNMRVLVAMCAFILLLQACKCQDSMDSYTGPRVRLVDGLNNCSGRVEVYFSGYWGSVCDYGWNLPDAQVVCRELGCGHAVVSNIPWWFFFWSWFWSSGRPVLMDGAACTGNETSLLDCPRATPPSWWWCLPIYSPYVYCTGQGSSDELNVTMTRVVGGSSNCSGRLEVFQGGHWGTVCGDHWDLNDAVVACRELGCPSPDPGVLGSVFGSGFGAILLDDLRCTGNESSLFHCPSRGLGVHNCDHTNDVSVACTGSNSDEYNGTRVRLVDGANQCQGRVEVYLAGHWGTVCQDNWDIVDALVVCRELGCGVALGAMQYAHFGEGTGLIFLDNVHCTGSEQSLLDCQSNGLGAHNCMHYLDAGVICAGLNTTEYNGTRVRLEDGMAECEGRVEVYYEGHWGTVCDDFWDMNDAEVVCRELGCGVALGAMQFAHFGEGTGLIFLDNVQCTGSEQSLLDCESHGLGVHNCMHYEDAAVVCAGVNVTEYNGTRVRLEDGMAECEGRVEVYYEGHWGTFAHFGEGTGLIFLDNVQCTGSEQSLLDCQSHGLGVHNCMHYEDAAVVCAGVNVTEYNGTRVRVAEGAHYCEGRVEVYYAGRWGTVCDDFWDMNDAEVVCRELGCGAALGAMQFAHFGEGTGLIFLDNVHCTGSEQSLLDCQSHGLGVHNCMHYQDAAVVCADGPKVRLVSGQNNCSGRVEFSYYGTWGTVCDDGWDLADAHVVCRELGCGPALSALGAAAFGEGQGPVLLHDLHCQGDERALEGCGLEAGMVSHCHHDQDAGAVCSEGATVRLEGGANRCAGRVEVRGGGQWGTVCDDYWDMRDAHVVCRELGCGYPLFAPRWASFGQGTGPIALDDVACMGSETSLFNCGHTGLGVHNCFHYEDASVVCSDSAEEPGTYTGPRVRLADGPDECSGRVEVYYSGMWGTVCDHEWDLHDAAVVCQELACGRPRQAPRFHHFGMGQGLILLDHVRCLGNETSLLSCSAAQMGLHDCHHLEDASAICSGRTPVRLVGGSSRCSGRVEVHHSGTWGSVCDHGWDLRNGGVVCRELGCGAALLAPHGATFGQGEGQIWLDDVACNGTERSLTECNSRGYGRHNCDHSNDASVVCTG</sequence>
<feature type="disulfide bond" evidence="11">
    <location>
        <begin position="225"/>
        <end position="235"/>
    </location>
</feature>
<keyword evidence="5 11" id="KW-1015">Disulfide bond</keyword>
<organism evidence="14 15">
    <name type="scientific">Conger conger</name>
    <name type="common">Conger eel</name>
    <name type="synonym">Muraena conger</name>
    <dbReference type="NCBI Taxonomy" id="82655"/>
    <lineage>
        <taxon>Eukaryota</taxon>
        <taxon>Metazoa</taxon>
        <taxon>Chordata</taxon>
        <taxon>Craniata</taxon>
        <taxon>Vertebrata</taxon>
        <taxon>Euteleostomi</taxon>
        <taxon>Actinopterygii</taxon>
        <taxon>Neopterygii</taxon>
        <taxon>Teleostei</taxon>
        <taxon>Anguilliformes</taxon>
        <taxon>Congridae</taxon>
        <taxon>Conger</taxon>
    </lineage>
</organism>
<evidence type="ECO:0000259" key="13">
    <source>
        <dbReference type="PROSITE" id="PS50287"/>
    </source>
</evidence>
<evidence type="ECO:0000313" key="14">
    <source>
        <dbReference type="EMBL" id="KAJ8265942.1"/>
    </source>
</evidence>
<feature type="domain" description="SRCR" evidence="13">
    <location>
        <begin position="36"/>
        <end position="143"/>
    </location>
</feature>
<feature type="disulfide bond" evidence="11">
    <location>
        <begin position="938"/>
        <end position="999"/>
    </location>
</feature>
<dbReference type="PROSITE" id="PS51257">
    <property type="entry name" value="PROKAR_LIPOPROTEIN"/>
    <property type="match status" value="1"/>
</dbReference>
<dbReference type="PANTHER" id="PTHR48071:SF18">
    <property type="entry name" value="DELETED IN MALIGNANT BRAIN TUMORS 1 PROTEIN-RELATED"/>
    <property type="match status" value="1"/>
</dbReference>
<feature type="disulfide bond" evidence="11">
    <location>
        <begin position="645"/>
        <end position="655"/>
    </location>
</feature>
<reference evidence="14" key="1">
    <citation type="journal article" date="2023" name="Science">
        <title>Genome structures resolve the early diversification of teleost fishes.</title>
        <authorList>
            <person name="Parey E."/>
            <person name="Louis A."/>
            <person name="Montfort J."/>
            <person name="Bouchez O."/>
            <person name="Roques C."/>
            <person name="Iampietro C."/>
            <person name="Lluch J."/>
            <person name="Castinel A."/>
            <person name="Donnadieu C."/>
            <person name="Desvignes T."/>
            <person name="Floi Bucao C."/>
            <person name="Jouanno E."/>
            <person name="Wen M."/>
            <person name="Mejri S."/>
            <person name="Dirks R."/>
            <person name="Jansen H."/>
            <person name="Henkel C."/>
            <person name="Chen W.J."/>
            <person name="Zahm M."/>
            <person name="Cabau C."/>
            <person name="Klopp C."/>
            <person name="Thompson A.W."/>
            <person name="Robinson-Rechavi M."/>
            <person name="Braasch I."/>
            <person name="Lecointre G."/>
            <person name="Bobe J."/>
            <person name="Postlethwait J.H."/>
            <person name="Berthelot C."/>
            <person name="Roest Crollius H."/>
            <person name="Guiguen Y."/>
        </authorList>
    </citation>
    <scope>NUCLEOTIDE SEQUENCE</scope>
    <source>
        <strain evidence="14">Concon-B</strain>
    </source>
</reference>
<feature type="domain" description="SRCR" evidence="13">
    <location>
        <begin position="576"/>
        <end position="676"/>
    </location>
</feature>
<evidence type="ECO:0000256" key="2">
    <source>
        <dbReference type="ARBA" id="ARBA00022525"/>
    </source>
</evidence>
<feature type="disulfide bond" evidence="11">
    <location>
        <begin position="449"/>
        <end position="459"/>
    </location>
</feature>
<keyword evidence="15" id="KW-1185">Reference proteome</keyword>
<feature type="disulfide bond" evidence="11">
    <location>
        <begin position="614"/>
        <end position="675"/>
    </location>
</feature>
<feature type="domain" description="SRCR" evidence="13">
    <location>
        <begin position="786"/>
        <end position="886"/>
    </location>
</feature>
<dbReference type="Gene3D" id="3.10.250.10">
    <property type="entry name" value="SRCR-like domain"/>
    <property type="match status" value="11"/>
</dbReference>
<feature type="disulfide bond" evidence="11">
    <location>
        <begin position="925"/>
        <end position="989"/>
    </location>
</feature>
<feature type="disulfide bond" evidence="11">
    <location>
        <begin position="418"/>
        <end position="479"/>
    </location>
</feature>
<feature type="disulfide bond" evidence="11">
    <location>
        <begin position="1043"/>
        <end position="1104"/>
    </location>
</feature>
<feature type="disulfide bond" evidence="11">
    <location>
        <begin position="750"/>
        <end position="760"/>
    </location>
</feature>
<comment type="subcellular location">
    <subcellularLocation>
        <location evidence="1">Secreted</location>
    </subcellularLocation>
</comment>
<feature type="disulfide bond" evidence="11">
    <location>
        <begin position="824"/>
        <end position="885"/>
    </location>
</feature>
<feature type="disulfide bond" evidence="11">
    <location>
        <begin position="811"/>
        <end position="875"/>
    </location>
</feature>
<evidence type="ECO:0000256" key="11">
    <source>
        <dbReference type="PROSITE-ProRule" id="PRU00196"/>
    </source>
</evidence>
<accession>A0A9Q1DCG6</accession>
<dbReference type="AlphaFoldDB" id="A0A9Q1DCG6"/>
<evidence type="ECO:0000256" key="10">
    <source>
        <dbReference type="ARBA" id="ARBA00069168"/>
    </source>
</evidence>
<keyword evidence="3 12" id="KW-0732">Signal</keyword>
<feature type="chain" id="PRO_5040478138" description="Soluble scavenger receptor cysteine-rich domain-containing protein SSC5D" evidence="12">
    <location>
        <begin position="25"/>
        <end position="1106"/>
    </location>
</feature>
<feature type="domain" description="SRCR" evidence="13">
    <location>
        <begin position="900"/>
        <end position="1000"/>
    </location>
</feature>
<feature type="disulfide bond" evidence="11">
    <location>
        <begin position="1030"/>
        <end position="1094"/>
    </location>
</feature>
<feature type="disulfide bond" evidence="11">
    <location>
        <begin position="969"/>
        <end position="979"/>
    </location>
</feature>
<feature type="domain" description="SRCR" evidence="13">
    <location>
        <begin position="492"/>
        <end position="564"/>
    </location>
</feature>
<evidence type="ECO:0000256" key="3">
    <source>
        <dbReference type="ARBA" id="ARBA00022729"/>
    </source>
</evidence>
<feature type="disulfide bond" evidence="11">
    <location>
        <begin position="337"/>
        <end position="347"/>
    </location>
</feature>
<feature type="disulfide bond" evidence="11">
    <location>
        <begin position="181"/>
        <end position="245"/>
    </location>
</feature>
<dbReference type="FunFam" id="3.10.250.10:FF:000009">
    <property type="entry name" value="WC1"/>
    <property type="match status" value="1"/>
</dbReference>
<dbReference type="Proteomes" id="UP001152803">
    <property type="component" value="Unassembled WGS sequence"/>
</dbReference>
<feature type="signal peptide" evidence="12">
    <location>
        <begin position="1"/>
        <end position="24"/>
    </location>
</feature>
<comment type="subunit">
    <text evidence="9">Interacts with LGALS1 and laminin.</text>
</comment>
<feature type="disulfide bond" evidence="11">
    <location>
        <begin position="719"/>
        <end position="780"/>
    </location>
</feature>
<keyword evidence="6" id="KW-0675">Receptor</keyword>
<dbReference type="PROSITE" id="PS00420">
    <property type="entry name" value="SRCR_1"/>
    <property type="match status" value="8"/>
</dbReference>
<dbReference type="FunFam" id="3.10.250.10:FF:000001">
    <property type="entry name" value="Lysyl oxidase 4 isoform X1"/>
    <property type="match status" value="1"/>
</dbReference>
<dbReference type="PRINTS" id="PR00258">
    <property type="entry name" value="SPERACTRCPTR"/>
</dbReference>
<feature type="domain" description="SRCR" evidence="13">
    <location>
        <begin position="156"/>
        <end position="256"/>
    </location>
</feature>
<feature type="disulfide bond" evidence="11">
    <location>
        <begin position="293"/>
        <end position="357"/>
    </location>
</feature>
<feature type="disulfide bond" evidence="11">
    <location>
        <begin position="533"/>
        <end position="543"/>
    </location>
</feature>
<feature type="domain" description="SRCR" evidence="13">
    <location>
        <begin position="268"/>
        <end position="368"/>
    </location>
</feature>
<dbReference type="Pfam" id="PF00530">
    <property type="entry name" value="SRCR"/>
    <property type="match status" value="10"/>
</dbReference>
<feature type="disulfide bond" evidence="11">
    <location>
        <begin position="405"/>
        <end position="469"/>
    </location>
</feature>
<evidence type="ECO:0000256" key="5">
    <source>
        <dbReference type="ARBA" id="ARBA00023157"/>
    </source>
</evidence>
<comment type="caution">
    <text evidence="11">Lacks conserved residue(s) required for the propagation of feature annotation.</text>
</comment>
<evidence type="ECO:0000256" key="8">
    <source>
        <dbReference type="ARBA" id="ARBA00058074"/>
    </source>
</evidence>
<dbReference type="SMART" id="SM00202">
    <property type="entry name" value="SR"/>
    <property type="match status" value="10"/>
</dbReference>
<evidence type="ECO:0000256" key="9">
    <source>
        <dbReference type="ARBA" id="ARBA00064153"/>
    </source>
</evidence>
<dbReference type="PROSITE" id="PS50287">
    <property type="entry name" value="SRCR_2"/>
    <property type="match status" value="10"/>
</dbReference>
<proteinExistence type="predicted"/>
<dbReference type="OrthoDB" id="536948at2759"/>
<keyword evidence="4" id="KW-0677">Repeat</keyword>
<dbReference type="GO" id="GO:0016020">
    <property type="term" value="C:membrane"/>
    <property type="evidence" value="ECO:0007669"/>
    <property type="project" value="InterPro"/>
</dbReference>
<feature type="disulfide bond" evidence="11">
    <location>
        <begin position="111"/>
        <end position="121"/>
    </location>
</feature>
<feature type="disulfide bond" evidence="11">
    <location>
        <begin position="306"/>
        <end position="367"/>
    </location>
</feature>
<dbReference type="FunFam" id="3.10.250.10:FF:000006">
    <property type="entry name" value="neurotrypsin isoform X2"/>
    <property type="match status" value="3"/>
</dbReference>
<dbReference type="EMBL" id="JAFJMO010000010">
    <property type="protein sequence ID" value="KAJ8265942.1"/>
    <property type="molecule type" value="Genomic_DNA"/>
</dbReference>
<feature type="disulfide bond" evidence="11">
    <location>
        <begin position="194"/>
        <end position="255"/>
    </location>
</feature>